<feature type="compositionally biased region" description="Polar residues" evidence="1">
    <location>
        <begin position="94"/>
        <end position="104"/>
    </location>
</feature>
<sequence>TPAADPTQPPARGCNCPKNRGSPGIGSLARVSFHGWIRMKMAGSMRAESASSGLDGPNFSAAYHNGQRGAFSGSGLERSGSFRESSENRIMVTGSGTSRNTTLSSEFPSLSQYLSLEPFSMGEQRYPRTGELRRVLGVTVEEHPFVSVQSKALPPIASEDLKRFKASISESSSRARYLKSVEDATMTLIYLDARLSTREDVQAGNQSPLIKGKASRASRIGSGAAMNASSNFLRSSGNTDGWDQAPCINKVQPLTSSNRKRPISTESSSPPVTQWVGQRPQKISRTRRVNVVSPVSNLDESQFLQEGFISPDVGTRLATLDTSGLLVSRGMPSSTHQTKLKLDIVLSPAVLSESEESAAVETKFKDKGVDNFEVENGVQTTLKATTFLLSTKKNKTPPKEEIGDGVRRQGRSGRGSVQAKTRLPTPKEKMENTDPTKPLKNGKLGSERSERFQTFLICNGIKNLSLTFYS</sequence>
<dbReference type="AlphaFoldDB" id="A0A426YDJ5"/>
<feature type="compositionally biased region" description="Polar residues" evidence="1">
    <location>
        <begin position="264"/>
        <end position="276"/>
    </location>
</feature>
<feature type="region of interest" description="Disordered" evidence="1">
    <location>
        <begin position="393"/>
        <end position="445"/>
    </location>
</feature>
<feature type="region of interest" description="Disordered" evidence="1">
    <location>
        <begin position="70"/>
        <end position="104"/>
    </location>
</feature>
<evidence type="ECO:0000313" key="2">
    <source>
        <dbReference type="EMBL" id="RRT49829.1"/>
    </source>
</evidence>
<feature type="compositionally biased region" description="Basic and acidic residues" evidence="1">
    <location>
        <begin position="397"/>
        <end position="407"/>
    </location>
</feature>
<evidence type="ECO:0000313" key="3">
    <source>
        <dbReference type="Proteomes" id="UP000287651"/>
    </source>
</evidence>
<name>A0A426YDJ5_ENSVE</name>
<feature type="region of interest" description="Disordered" evidence="1">
    <location>
        <begin position="251"/>
        <end position="281"/>
    </location>
</feature>
<proteinExistence type="predicted"/>
<feature type="region of interest" description="Disordered" evidence="1">
    <location>
        <begin position="1"/>
        <end position="21"/>
    </location>
</feature>
<feature type="non-terminal residue" evidence="2">
    <location>
        <position position="1"/>
    </location>
</feature>
<dbReference type="PANTHER" id="PTHR31115:SF2">
    <property type="entry name" value="OS05G0107300 PROTEIN"/>
    <property type="match status" value="1"/>
</dbReference>
<comment type="caution">
    <text evidence="2">The sequence shown here is derived from an EMBL/GenBank/DDBJ whole genome shotgun (WGS) entry which is preliminary data.</text>
</comment>
<dbReference type="Proteomes" id="UP000287651">
    <property type="component" value="Unassembled WGS sequence"/>
</dbReference>
<dbReference type="PANTHER" id="PTHR31115">
    <property type="entry name" value="OS05G0107300 PROTEIN"/>
    <property type="match status" value="1"/>
</dbReference>
<dbReference type="EMBL" id="AMZH03013100">
    <property type="protein sequence ID" value="RRT49829.1"/>
    <property type="molecule type" value="Genomic_DNA"/>
</dbReference>
<accession>A0A426YDJ5</accession>
<evidence type="ECO:0000256" key="1">
    <source>
        <dbReference type="SAM" id="MobiDB-lite"/>
    </source>
</evidence>
<gene>
    <name evidence="2" type="ORF">B296_00052137</name>
</gene>
<organism evidence="2 3">
    <name type="scientific">Ensete ventricosum</name>
    <name type="common">Abyssinian banana</name>
    <name type="synonym">Musa ensete</name>
    <dbReference type="NCBI Taxonomy" id="4639"/>
    <lineage>
        <taxon>Eukaryota</taxon>
        <taxon>Viridiplantae</taxon>
        <taxon>Streptophyta</taxon>
        <taxon>Embryophyta</taxon>
        <taxon>Tracheophyta</taxon>
        <taxon>Spermatophyta</taxon>
        <taxon>Magnoliopsida</taxon>
        <taxon>Liliopsida</taxon>
        <taxon>Zingiberales</taxon>
        <taxon>Musaceae</taxon>
        <taxon>Ensete</taxon>
    </lineage>
</organism>
<feature type="compositionally biased region" description="Basic and acidic residues" evidence="1">
    <location>
        <begin position="425"/>
        <end position="434"/>
    </location>
</feature>
<protein>
    <submittedName>
        <fullName evidence="2">Uncharacterized protein</fullName>
    </submittedName>
</protein>
<reference evidence="2 3" key="1">
    <citation type="journal article" date="2014" name="Agronomy (Basel)">
        <title>A Draft Genome Sequence for Ensete ventricosum, the Drought-Tolerant Tree Against Hunger.</title>
        <authorList>
            <person name="Harrison J."/>
            <person name="Moore K.A."/>
            <person name="Paszkiewicz K."/>
            <person name="Jones T."/>
            <person name="Grant M."/>
            <person name="Ambacheew D."/>
            <person name="Muzemil S."/>
            <person name="Studholme D.J."/>
        </authorList>
    </citation>
    <scope>NUCLEOTIDE SEQUENCE [LARGE SCALE GENOMIC DNA]</scope>
</reference>